<proteinExistence type="predicted"/>
<protein>
    <submittedName>
        <fullName evidence="1">Uncharacterized protein</fullName>
    </submittedName>
</protein>
<dbReference type="Proteomes" id="UP001176961">
    <property type="component" value="Unassembled WGS sequence"/>
</dbReference>
<reference evidence="1" key="1">
    <citation type="submission" date="2023-07" db="EMBL/GenBank/DDBJ databases">
        <authorList>
            <consortium name="CYATHOMIX"/>
        </authorList>
    </citation>
    <scope>NUCLEOTIDE SEQUENCE</scope>
    <source>
        <strain evidence="1">N/A</strain>
    </source>
</reference>
<comment type="caution">
    <text evidence="1">The sequence shown here is derived from an EMBL/GenBank/DDBJ whole genome shotgun (WGS) entry which is preliminary data.</text>
</comment>
<sequence>MGCTGLYNLSVPLGPRLRDLLRWIWIHLFEKNGDMTSCFDTLYVRRMRKEENRRKLQKDDLIVGSIYLPRQCSPFVHICSGCAVGPRLGDGGGGGTRGQLADDIIIDGGIESYLRYRTTRF</sequence>
<organism evidence="1 2">
    <name type="scientific">Cylicocyclus nassatus</name>
    <name type="common">Nematode worm</name>
    <dbReference type="NCBI Taxonomy" id="53992"/>
    <lineage>
        <taxon>Eukaryota</taxon>
        <taxon>Metazoa</taxon>
        <taxon>Ecdysozoa</taxon>
        <taxon>Nematoda</taxon>
        <taxon>Chromadorea</taxon>
        <taxon>Rhabditida</taxon>
        <taxon>Rhabditina</taxon>
        <taxon>Rhabditomorpha</taxon>
        <taxon>Strongyloidea</taxon>
        <taxon>Strongylidae</taxon>
        <taxon>Cylicocyclus</taxon>
    </lineage>
</organism>
<evidence type="ECO:0000313" key="1">
    <source>
        <dbReference type="EMBL" id="CAJ0600985.1"/>
    </source>
</evidence>
<keyword evidence="2" id="KW-1185">Reference proteome</keyword>
<name>A0AA36GZ01_CYLNA</name>
<accession>A0AA36GZ01</accession>
<gene>
    <name evidence="1" type="ORF">CYNAS_LOCUS12968</name>
</gene>
<dbReference type="AlphaFoldDB" id="A0AA36GZ01"/>
<evidence type="ECO:0000313" key="2">
    <source>
        <dbReference type="Proteomes" id="UP001176961"/>
    </source>
</evidence>
<dbReference type="EMBL" id="CATQJL010000305">
    <property type="protein sequence ID" value="CAJ0600985.1"/>
    <property type="molecule type" value="Genomic_DNA"/>
</dbReference>